<dbReference type="Pfam" id="PF11923">
    <property type="entry name" value="NFACT-C"/>
    <property type="match status" value="1"/>
</dbReference>
<proteinExistence type="predicted"/>
<keyword evidence="3" id="KW-1185">Reference proteome</keyword>
<dbReference type="Proteomes" id="UP000324222">
    <property type="component" value="Unassembled WGS sequence"/>
</dbReference>
<comment type="caution">
    <text evidence="2">The sequence shown here is derived from an EMBL/GenBank/DDBJ whole genome shotgun (WGS) entry which is preliminary data.</text>
</comment>
<dbReference type="InterPro" id="IPR051608">
    <property type="entry name" value="RQC_Subunit_NEMF"/>
</dbReference>
<dbReference type="GO" id="GO:0000049">
    <property type="term" value="F:tRNA binding"/>
    <property type="evidence" value="ECO:0007669"/>
    <property type="project" value="TreeGrafter"/>
</dbReference>
<dbReference type="InterPro" id="IPR021846">
    <property type="entry name" value="NFACT-C"/>
</dbReference>
<evidence type="ECO:0000313" key="2">
    <source>
        <dbReference type="EMBL" id="MPC97865.1"/>
    </source>
</evidence>
<sequence>MTNYKYKVKLTPGPGKKGKACKTALALFMGDKTASGRERDLLRAVKEQDLAKNLPGKVKVSAPHITKVKK</sequence>
<dbReference type="PANTHER" id="PTHR15239:SF6">
    <property type="entry name" value="RIBOSOME QUALITY CONTROL COMPLEX SUBUNIT NEMF"/>
    <property type="match status" value="1"/>
</dbReference>
<feature type="domain" description="NFACT protein C-terminal" evidence="1">
    <location>
        <begin position="1"/>
        <end position="61"/>
    </location>
</feature>
<dbReference type="AlphaFoldDB" id="A0A5B7JTD3"/>
<protein>
    <submittedName>
        <fullName evidence="2">Nuclear export mediator factor NEMF</fullName>
    </submittedName>
</protein>
<organism evidence="2 3">
    <name type="scientific">Portunus trituberculatus</name>
    <name type="common">Swimming crab</name>
    <name type="synonym">Neptunus trituberculatus</name>
    <dbReference type="NCBI Taxonomy" id="210409"/>
    <lineage>
        <taxon>Eukaryota</taxon>
        <taxon>Metazoa</taxon>
        <taxon>Ecdysozoa</taxon>
        <taxon>Arthropoda</taxon>
        <taxon>Crustacea</taxon>
        <taxon>Multicrustacea</taxon>
        <taxon>Malacostraca</taxon>
        <taxon>Eumalacostraca</taxon>
        <taxon>Eucarida</taxon>
        <taxon>Decapoda</taxon>
        <taxon>Pleocyemata</taxon>
        <taxon>Brachyura</taxon>
        <taxon>Eubrachyura</taxon>
        <taxon>Portunoidea</taxon>
        <taxon>Portunidae</taxon>
        <taxon>Portuninae</taxon>
        <taxon>Portunus</taxon>
    </lineage>
</organism>
<evidence type="ECO:0000259" key="1">
    <source>
        <dbReference type="Pfam" id="PF11923"/>
    </source>
</evidence>
<dbReference type="OrthoDB" id="207084at2759"/>
<dbReference type="GO" id="GO:1990112">
    <property type="term" value="C:RQC complex"/>
    <property type="evidence" value="ECO:0007669"/>
    <property type="project" value="TreeGrafter"/>
</dbReference>
<dbReference type="EMBL" id="VSRR010111794">
    <property type="protein sequence ID" value="MPC97865.1"/>
    <property type="molecule type" value="Genomic_DNA"/>
</dbReference>
<evidence type="ECO:0000313" key="3">
    <source>
        <dbReference type="Proteomes" id="UP000324222"/>
    </source>
</evidence>
<gene>
    <name evidence="2" type="primary">NEMF</name>
    <name evidence="2" type="ORF">E2C01_093203</name>
</gene>
<dbReference type="GO" id="GO:0072344">
    <property type="term" value="P:rescue of stalled ribosome"/>
    <property type="evidence" value="ECO:0007669"/>
    <property type="project" value="TreeGrafter"/>
</dbReference>
<accession>A0A5B7JTD3</accession>
<dbReference type="GO" id="GO:1990116">
    <property type="term" value="P:ribosome-associated ubiquitin-dependent protein catabolic process"/>
    <property type="evidence" value="ECO:0007669"/>
    <property type="project" value="TreeGrafter"/>
</dbReference>
<reference evidence="2 3" key="1">
    <citation type="submission" date="2019-05" db="EMBL/GenBank/DDBJ databases">
        <title>Another draft genome of Portunus trituberculatus and its Hox gene families provides insights of decapod evolution.</title>
        <authorList>
            <person name="Jeong J.-H."/>
            <person name="Song I."/>
            <person name="Kim S."/>
            <person name="Choi T."/>
            <person name="Kim D."/>
            <person name="Ryu S."/>
            <person name="Kim W."/>
        </authorList>
    </citation>
    <scope>NUCLEOTIDE SEQUENCE [LARGE SCALE GENOMIC DNA]</scope>
    <source>
        <tissue evidence="2">Muscle</tissue>
    </source>
</reference>
<name>A0A5B7JTD3_PORTR</name>
<dbReference type="GO" id="GO:0043023">
    <property type="term" value="F:ribosomal large subunit binding"/>
    <property type="evidence" value="ECO:0007669"/>
    <property type="project" value="TreeGrafter"/>
</dbReference>
<dbReference type="PANTHER" id="PTHR15239">
    <property type="entry name" value="NUCLEAR EXPORT MEDIATOR FACTOR NEMF"/>
    <property type="match status" value="1"/>
</dbReference>